<gene>
    <name evidence="2" type="ORF">GKS16_04710</name>
</gene>
<comment type="caution">
    <text evidence="2">The sequence shown here is derived from an EMBL/GenBank/DDBJ whole genome shotgun (WGS) entry which is preliminary data.</text>
</comment>
<dbReference type="InterPro" id="IPR005754">
    <property type="entry name" value="Sortase"/>
</dbReference>
<feature type="active site" description="Acyl-thioester intermediate" evidence="1">
    <location>
        <position position="210"/>
    </location>
</feature>
<evidence type="ECO:0000313" key="3">
    <source>
        <dbReference type="Proteomes" id="UP000483839"/>
    </source>
</evidence>
<sequence length="252" mass="27943">MAESRRRKKGKSTFSDKLRSFLAVILLIVGLLLLFNKPIRNTLIAWNSNKYQVQHVTKDTIQKNKEADSSFDFSAVQAVSTDTVLKAQMEAQKLPVIGGIAIPDVGINLPIFKGLGNTELIYGAGTMKENQVMGGDNNYSLASHHIFGMAGSSQMLFSPLERAKVGMAIYVTDKEKIYHYDINSVQTVTPDRIDVINDTPGFKEITLVTCTDAEATERIIVKGLLKEEMNFNDAPKKVLNAFNHSYNQVAIE</sequence>
<dbReference type="InterPro" id="IPR042007">
    <property type="entry name" value="Sortase_A"/>
</dbReference>
<evidence type="ECO:0000313" key="2">
    <source>
        <dbReference type="EMBL" id="MTD01580.1"/>
    </source>
</evidence>
<dbReference type="RefSeq" id="WP_046390884.1">
    <property type="nucleotide sequence ID" value="NZ_JADFAX010000006.1"/>
</dbReference>
<proteinExistence type="predicted"/>
<reference evidence="2 3" key="1">
    <citation type="submission" date="2019-11" db="EMBL/GenBank/DDBJ databases">
        <title>Streptococcus uberis isolated from clinical mastitis cases on a southeastern Queensland dairy.</title>
        <authorList>
            <person name="Workentine M.L."/>
            <person name="Price R."/>
            <person name="Olchowy T."/>
        </authorList>
    </citation>
    <scope>NUCLEOTIDE SEQUENCE [LARGE SCALE GENOMIC DNA]</scope>
    <source>
        <strain evidence="2 3">OLC4459-A17</strain>
    </source>
</reference>
<dbReference type="CDD" id="cd06165">
    <property type="entry name" value="Sortase_A"/>
    <property type="match status" value="1"/>
</dbReference>
<evidence type="ECO:0000256" key="1">
    <source>
        <dbReference type="PIRSR" id="PIRSR605754-1"/>
    </source>
</evidence>
<organism evidence="2 3">
    <name type="scientific">Streptococcus uberis</name>
    <dbReference type="NCBI Taxonomy" id="1349"/>
    <lineage>
        <taxon>Bacteria</taxon>
        <taxon>Bacillati</taxon>
        <taxon>Bacillota</taxon>
        <taxon>Bacilli</taxon>
        <taxon>Lactobacillales</taxon>
        <taxon>Streptococcaceae</taxon>
        <taxon>Streptococcus</taxon>
    </lineage>
</organism>
<dbReference type="Gene3D" id="2.40.260.10">
    <property type="entry name" value="Sortase"/>
    <property type="match status" value="1"/>
</dbReference>
<protein>
    <submittedName>
        <fullName evidence="2">Sortase</fullName>
    </submittedName>
</protein>
<dbReference type="Pfam" id="PF04203">
    <property type="entry name" value="Sortase"/>
    <property type="match status" value="1"/>
</dbReference>
<dbReference type="NCBIfam" id="TIGR01076">
    <property type="entry name" value="sortase_fam"/>
    <property type="match status" value="1"/>
</dbReference>
<dbReference type="EMBL" id="WLXI01000037">
    <property type="protein sequence ID" value="MTD01580.1"/>
    <property type="molecule type" value="Genomic_DNA"/>
</dbReference>
<feature type="active site" description="Proton donor/acceptor" evidence="1">
    <location>
        <position position="144"/>
    </location>
</feature>
<dbReference type="Proteomes" id="UP000483839">
    <property type="component" value="Unassembled WGS sequence"/>
</dbReference>
<dbReference type="SUPFAM" id="SSF63817">
    <property type="entry name" value="Sortase"/>
    <property type="match status" value="1"/>
</dbReference>
<accession>A0A6L6G8X8</accession>
<dbReference type="InterPro" id="IPR023365">
    <property type="entry name" value="Sortase_dom-sf"/>
</dbReference>
<name>A0A6L6G8X8_STRUB</name>
<dbReference type="AlphaFoldDB" id="A0A6L6G8X8"/>